<feature type="region of interest" description="Disordered" evidence="1">
    <location>
        <begin position="115"/>
        <end position="199"/>
    </location>
</feature>
<feature type="compositionally biased region" description="Basic and acidic residues" evidence="1">
    <location>
        <begin position="123"/>
        <end position="132"/>
    </location>
</feature>
<evidence type="ECO:0000313" key="2">
    <source>
        <dbReference type="EMBL" id="CAE7213462.1"/>
    </source>
</evidence>
<reference evidence="2" key="1">
    <citation type="submission" date="2021-01" db="EMBL/GenBank/DDBJ databases">
        <authorList>
            <person name="Kaushik A."/>
        </authorList>
    </citation>
    <scope>NUCLEOTIDE SEQUENCE</scope>
    <source>
        <strain evidence="2">AG5</strain>
    </source>
</reference>
<dbReference type="EMBL" id="CAJNJQ010004731">
    <property type="protein sequence ID" value="CAE7213462.1"/>
    <property type="molecule type" value="Genomic_DNA"/>
</dbReference>
<proteinExistence type="predicted"/>
<dbReference type="Proteomes" id="UP000663827">
    <property type="component" value="Unassembled WGS sequence"/>
</dbReference>
<evidence type="ECO:0000313" key="3">
    <source>
        <dbReference type="Proteomes" id="UP000663827"/>
    </source>
</evidence>
<dbReference type="AlphaFoldDB" id="A0A8H3I4S2"/>
<sequence>MASIFKIYNWISAPATITYDDDDNLIDVVANLGSEGTFTFKNDVNPSGNLHPFAGQIFYTDLEKIQLAKDTPFELRTGGKYAVVTFGEPKKESEAVVVSYNERIVSKKYDAGVGDWTFARPKGPRERETDTRPHRRRFQFELQSDKEDRANRGDREDENRPYPGKRPTPRGRGESPDRPYGPPGGLDGPSDNEDDRRDD</sequence>
<protein>
    <submittedName>
        <fullName evidence="2">Uncharacterized protein</fullName>
    </submittedName>
</protein>
<evidence type="ECO:0000256" key="1">
    <source>
        <dbReference type="SAM" id="MobiDB-lite"/>
    </source>
</evidence>
<name>A0A8H3I4S2_9AGAM</name>
<accession>A0A8H3I4S2</accession>
<feature type="compositionally biased region" description="Basic and acidic residues" evidence="1">
    <location>
        <begin position="143"/>
        <end position="160"/>
    </location>
</feature>
<comment type="caution">
    <text evidence="2">The sequence shown here is derived from an EMBL/GenBank/DDBJ whole genome shotgun (WGS) entry which is preliminary data.</text>
</comment>
<gene>
    <name evidence="2" type="ORF">RDB_LOCUS155819</name>
</gene>
<organism evidence="2 3">
    <name type="scientific">Rhizoctonia solani</name>
    <dbReference type="NCBI Taxonomy" id="456999"/>
    <lineage>
        <taxon>Eukaryota</taxon>
        <taxon>Fungi</taxon>
        <taxon>Dikarya</taxon>
        <taxon>Basidiomycota</taxon>
        <taxon>Agaricomycotina</taxon>
        <taxon>Agaricomycetes</taxon>
        <taxon>Cantharellales</taxon>
        <taxon>Ceratobasidiaceae</taxon>
        <taxon>Rhizoctonia</taxon>
    </lineage>
</organism>